<dbReference type="AlphaFoldDB" id="A0AAN4UNJ4"/>
<name>A0AAN4UNJ4_9RHOB</name>
<dbReference type="EMBL" id="BNAB01000001">
    <property type="protein sequence ID" value="GHD98835.1"/>
    <property type="molecule type" value="Genomic_DNA"/>
</dbReference>
<evidence type="ECO:0000313" key="2">
    <source>
        <dbReference type="Proteomes" id="UP000634647"/>
    </source>
</evidence>
<proteinExistence type="predicted"/>
<protein>
    <submittedName>
        <fullName evidence="1">Uncharacterized protein</fullName>
    </submittedName>
</protein>
<reference evidence="1" key="2">
    <citation type="submission" date="2023-06" db="EMBL/GenBank/DDBJ databases">
        <authorList>
            <person name="Sun Q."/>
            <person name="Zhou Y."/>
        </authorList>
    </citation>
    <scope>NUCLEOTIDE SEQUENCE</scope>
    <source>
        <strain evidence="1">CGMCC 1.10859</strain>
    </source>
</reference>
<dbReference type="Proteomes" id="UP000634647">
    <property type="component" value="Unassembled WGS sequence"/>
</dbReference>
<evidence type="ECO:0000313" key="1">
    <source>
        <dbReference type="EMBL" id="GHD98835.1"/>
    </source>
</evidence>
<gene>
    <name evidence="1" type="ORF">GCM10008024_03940</name>
</gene>
<accession>A0AAN4UNJ4</accession>
<organism evidence="1 2">
    <name type="scientific">Allgaiera indica</name>
    <dbReference type="NCBI Taxonomy" id="765699"/>
    <lineage>
        <taxon>Bacteria</taxon>
        <taxon>Pseudomonadati</taxon>
        <taxon>Pseudomonadota</taxon>
        <taxon>Alphaproteobacteria</taxon>
        <taxon>Rhodobacterales</taxon>
        <taxon>Paracoccaceae</taxon>
        <taxon>Allgaiera</taxon>
    </lineage>
</organism>
<comment type="caution">
    <text evidence="1">The sequence shown here is derived from an EMBL/GenBank/DDBJ whole genome shotgun (WGS) entry which is preliminary data.</text>
</comment>
<reference evidence="1" key="1">
    <citation type="journal article" date="2014" name="Int. J. Syst. Evol. Microbiol.">
        <title>Complete genome sequence of Corynebacterium casei LMG S-19264T (=DSM 44701T), isolated from a smear-ripened cheese.</title>
        <authorList>
            <consortium name="US DOE Joint Genome Institute (JGI-PGF)"/>
            <person name="Walter F."/>
            <person name="Albersmeier A."/>
            <person name="Kalinowski J."/>
            <person name="Ruckert C."/>
        </authorList>
    </citation>
    <scope>NUCLEOTIDE SEQUENCE</scope>
    <source>
        <strain evidence="1">CGMCC 1.10859</strain>
    </source>
</reference>
<sequence length="105" mass="11126">MNGKRPIRGMSEHGYAKEESNGMRIHLPKAGLAAILGCVALAGCADGIHVEEHTYKGTLTCPNLDPVAQKYMHGTPSSPVRCGPQKVNYWDPTVTTTGGHSKPAG</sequence>